<name>A0A9N8VP72_9GLOM</name>
<organism evidence="2 3">
    <name type="scientific">Dentiscutata erythropus</name>
    <dbReference type="NCBI Taxonomy" id="1348616"/>
    <lineage>
        <taxon>Eukaryota</taxon>
        <taxon>Fungi</taxon>
        <taxon>Fungi incertae sedis</taxon>
        <taxon>Mucoromycota</taxon>
        <taxon>Glomeromycotina</taxon>
        <taxon>Glomeromycetes</taxon>
        <taxon>Diversisporales</taxon>
        <taxon>Gigasporaceae</taxon>
        <taxon>Dentiscutata</taxon>
    </lineage>
</organism>
<dbReference type="AlphaFoldDB" id="A0A9N8VP72"/>
<gene>
    <name evidence="2" type="ORF">DERYTH_LOCUS720</name>
</gene>
<proteinExistence type="predicted"/>
<dbReference type="OrthoDB" id="2410809at2759"/>
<protein>
    <submittedName>
        <fullName evidence="2">21251_t:CDS:1</fullName>
    </submittedName>
</protein>
<keyword evidence="3" id="KW-1185">Reference proteome</keyword>
<dbReference type="EMBL" id="CAJVPY010000170">
    <property type="protein sequence ID" value="CAG8455052.1"/>
    <property type="molecule type" value="Genomic_DNA"/>
</dbReference>
<reference evidence="2" key="1">
    <citation type="submission" date="2021-06" db="EMBL/GenBank/DDBJ databases">
        <authorList>
            <person name="Kallberg Y."/>
            <person name="Tangrot J."/>
            <person name="Rosling A."/>
        </authorList>
    </citation>
    <scope>NUCLEOTIDE SEQUENCE</scope>
    <source>
        <strain evidence="2">MA453B</strain>
    </source>
</reference>
<dbReference type="Proteomes" id="UP000789405">
    <property type="component" value="Unassembled WGS sequence"/>
</dbReference>
<accession>A0A9N8VP72</accession>
<evidence type="ECO:0000313" key="2">
    <source>
        <dbReference type="EMBL" id="CAG8455052.1"/>
    </source>
</evidence>
<feature type="region of interest" description="Disordered" evidence="1">
    <location>
        <begin position="1"/>
        <end position="23"/>
    </location>
</feature>
<comment type="caution">
    <text evidence="2">The sequence shown here is derived from an EMBL/GenBank/DDBJ whole genome shotgun (WGS) entry which is preliminary data.</text>
</comment>
<evidence type="ECO:0000313" key="3">
    <source>
        <dbReference type="Proteomes" id="UP000789405"/>
    </source>
</evidence>
<sequence length="427" mass="48444">MSNNKRAKYSNFQKTRDKMPKSKINHGPCSIYNCDKSSNDFRCLSNLAIRKASAKGNLRLYPYLQPGYQICSPHYTAIVENQLPEPTSAPAQAFIPTTLPVKPSIELLLTPTEFSQSDNELPNYYKTSDDYETTDDEHLNNESVVSQEHVSKKKRNCGMNLKTTLEKKHLKYIERVGGFAVSGGAPLVKIVAQELFPDKFTENTKFSYSKLSSNQSKRLNDELSTRSKWKIDQKCLCIHSSVCEIYTDQIERLCAKCILLTKDPNALSKPMPKPENRRFTPKFYFRNNLILKFLGNLHIKELWTSISNTNENNSALASKSGECMSDTSICLENMACFKRLADSMNYKGPVIAMTDNTKVYPRLGYFANLGCIIGSVFSLDQTMVNDYNEAESVIQNIISNNAIAKQVRLYLLQNLLRIIVHSEVEKD</sequence>
<evidence type="ECO:0000256" key="1">
    <source>
        <dbReference type="SAM" id="MobiDB-lite"/>
    </source>
</evidence>